<name>A0A2D4H1W9_MICCO</name>
<dbReference type="AlphaFoldDB" id="A0A2D4H1W9"/>
<dbReference type="EMBL" id="IACJ01160969">
    <property type="protein sequence ID" value="LAA65984.1"/>
    <property type="molecule type" value="Transcribed_RNA"/>
</dbReference>
<sequence length="105" mass="12278">MLFIPPPAFQIKDLGWEPVCNGIDIHPDICKIGYIYLSQWWYSTALAWFWQIGSKKCYCSAELVVKKQLPVRPDWFFFLLTINCSNDQLCQDPPRCLTALPRRLP</sequence>
<reference evidence="1" key="2">
    <citation type="submission" date="2017-11" db="EMBL/GenBank/DDBJ databases">
        <title>Coralsnake Venomics: Analyses of Venom Gland Transcriptomes and Proteomes of Six Brazilian Taxa.</title>
        <authorList>
            <person name="Aird S.D."/>
            <person name="Jorge da Silva N."/>
            <person name="Qiu L."/>
            <person name="Villar-Briones A."/>
            <person name="Aparecida-Saddi V."/>
            <person name="Campos-Telles M.P."/>
            <person name="Grau M."/>
            <person name="Mikheyev A.S."/>
        </authorList>
    </citation>
    <scope>NUCLEOTIDE SEQUENCE</scope>
    <source>
        <tissue evidence="1">Venom_gland</tissue>
    </source>
</reference>
<protein>
    <submittedName>
        <fullName evidence="1">Uncharacterized protein</fullName>
    </submittedName>
</protein>
<reference evidence="1" key="1">
    <citation type="submission" date="2017-07" db="EMBL/GenBank/DDBJ databases">
        <authorList>
            <person name="Mikheyev A."/>
            <person name="Grau M."/>
        </authorList>
    </citation>
    <scope>NUCLEOTIDE SEQUENCE</scope>
    <source>
        <tissue evidence="1">Venom_gland</tissue>
    </source>
</reference>
<proteinExistence type="predicted"/>
<organism evidence="1">
    <name type="scientific">Micrurus corallinus</name>
    <name type="common">Brazilian coral snake</name>
    <dbReference type="NCBI Taxonomy" id="54390"/>
    <lineage>
        <taxon>Eukaryota</taxon>
        <taxon>Metazoa</taxon>
        <taxon>Chordata</taxon>
        <taxon>Craniata</taxon>
        <taxon>Vertebrata</taxon>
        <taxon>Euteleostomi</taxon>
        <taxon>Lepidosauria</taxon>
        <taxon>Squamata</taxon>
        <taxon>Bifurcata</taxon>
        <taxon>Unidentata</taxon>
        <taxon>Episquamata</taxon>
        <taxon>Toxicofera</taxon>
        <taxon>Serpentes</taxon>
        <taxon>Colubroidea</taxon>
        <taxon>Elapidae</taxon>
        <taxon>Elapinae</taxon>
        <taxon>Micrurus</taxon>
    </lineage>
</organism>
<evidence type="ECO:0000313" key="1">
    <source>
        <dbReference type="EMBL" id="LAA65984.1"/>
    </source>
</evidence>
<accession>A0A2D4H1W9</accession>